<keyword evidence="3" id="KW-0408">Iron</keyword>
<keyword evidence="2" id="KW-0479">Metal-binding</keyword>
<reference evidence="6" key="1">
    <citation type="submission" date="2022-08" db="UniProtKB">
        <authorList>
            <consortium name="EnsemblMetazoa"/>
        </authorList>
    </citation>
    <scope>IDENTIFICATION</scope>
</reference>
<feature type="domain" description="Radical SAM core" evidence="5">
    <location>
        <begin position="6"/>
        <end position="133"/>
    </location>
</feature>
<dbReference type="Proteomes" id="UP000075882">
    <property type="component" value="Unassembled WGS sequence"/>
</dbReference>
<dbReference type="PANTHER" id="PTHR11228">
    <property type="entry name" value="RADICAL SAM DOMAIN PROTEIN"/>
    <property type="match status" value="1"/>
</dbReference>
<dbReference type="InterPro" id="IPR007197">
    <property type="entry name" value="rSAM"/>
</dbReference>
<dbReference type="SUPFAM" id="SSF102114">
    <property type="entry name" value="Radical SAM enzymes"/>
    <property type="match status" value="1"/>
</dbReference>
<proteinExistence type="predicted"/>
<dbReference type="CDD" id="cd01335">
    <property type="entry name" value="Radical_SAM"/>
    <property type="match status" value="1"/>
</dbReference>
<keyword evidence="1" id="KW-0949">S-adenosyl-L-methionine</keyword>
<dbReference type="SFLD" id="SFLDS00029">
    <property type="entry name" value="Radical_SAM"/>
    <property type="match status" value="1"/>
</dbReference>
<evidence type="ECO:0000259" key="5">
    <source>
        <dbReference type="Pfam" id="PF04055"/>
    </source>
</evidence>
<dbReference type="GO" id="GO:0046872">
    <property type="term" value="F:metal ion binding"/>
    <property type="evidence" value="ECO:0007669"/>
    <property type="project" value="UniProtKB-KW"/>
</dbReference>
<dbReference type="GO" id="GO:0003824">
    <property type="term" value="F:catalytic activity"/>
    <property type="evidence" value="ECO:0007669"/>
    <property type="project" value="InterPro"/>
</dbReference>
<dbReference type="Pfam" id="PF04055">
    <property type="entry name" value="Radical_SAM"/>
    <property type="match status" value="1"/>
</dbReference>
<protein>
    <recommendedName>
        <fullName evidence="5">Radical SAM core domain-containing protein</fullName>
    </recommendedName>
</protein>
<keyword evidence="4" id="KW-0411">Iron-sulfur</keyword>
<dbReference type="InterPro" id="IPR058240">
    <property type="entry name" value="rSAM_sf"/>
</dbReference>
<dbReference type="EnsemblMetazoa" id="ACOM031147-RA">
    <property type="protein sequence ID" value="ACOM031147-PA.1"/>
    <property type="gene ID" value="ACOM031147"/>
</dbReference>
<dbReference type="PANTHER" id="PTHR11228:SF27">
    <property type="entry name" value="GLYCYL-RADICAL ENZYME ACTIVATING ENZYME MJ1227-RELATED"/>
    <property type="match status" value="1"/>
</dbReference>
<evidence type="ECO:0000313" key="6">
    <source>
        <dbReference type="EnsemblMetazoa" id="ACOM031147-PA.1"/>
    </source>
</evidence>
<dbReference type="NCBIfam" id="TIGR02495">
    <property type="entry name" value="NrdG2"/>
    <property type="match status" value="1"/>
</dbReference>
<evidence type="ECO:0000256" key="2">
    <source>
        <dbReference type="ARBA" id="ARBA00022723"/>
    </source>
</evidence>
<dbReference type="Gene3D" id="3.20.20.70">
    <property type="entry name" value="Aldolase class I"/>
    <property type="match status" value="1"/>
</dbReference>
<dbReference type="GO" id="GO:0051536">
    <property type="term" value="F:iron-sulfur cluster binding"/>
    <property type="evidence" value="ECO:0007669"/>
    <property type="project" value="UniProtKB-KW"/>
</dbReference>
<evidence type="ECO:0000256" key="1">
    <source>
        <dbReference type="ARBA" id="ARBA00022691"/>
    </source>
</evidence>
<organism evidence="6">
    <name type="scientific">Anopheles coluzzii</name>
    <name type="common">African malaria mosquito</name>
    <dbReference type="NCBI Taxonomy" id="1518534"/>
    <lineage>
        <taxon>Eukaryota</taxon>
        <taxon>Metazoa</taxon>
        <taxon>Ecdysozoa</taxon>
        <taxon>Arthropoda</taxon>
        <taxon>Hexapoda</taxon>
        <taxon>Insecta</taxon>
        <taxon>Pterygota</taxon>
        <taxon>Neoptera</taxon>
        <taxon>Endopterygota</taxon>
        <taxon>Diptera</taxon>
        <taxon>Nematocera</taxon>
        <taxon>Culicoidea</taxon>
        <taxon>Culicidae</taxon>
        <taxon>Anophelinae</taxon>
        <taxon>Anopheles</taxon>
    </lineage>
</organism>
<dbReference type="InterPro" id="IPR013785">
    <property type="entry name" value="Aldolase_TIM"/>
</dbReference>
<dbReference type="InterPro" id="IPR012840">
    <property type="entry name" value="NrdG2"/>
</dbReference>
<dbReference type="SFLD" id="SFLDG01094">
    <property type="entry name" value="Uncharacterised_Radical_SAM_Su"/>
    <property type="match status" value="1"/>
</dbReference>
<evidence type="ECO:0000256" key="3">
    <source>
        <dbReference type="ARBA" id="ARBA00023004"/>
    </source>
</evidence>
<dbReference type="AntiFam" id="ANF00270">
    <property type="entry name" value="Translation of CRISPR region"/>
</dbReference>
<dbReference type="AlphaFoldDB" id="A0A8W7PG09"/>
<accession>A0A8W7PG09</accession>
<evidence type="ECO:0000256" key="4">
    <source>
        <dbReference type="ARBA" id="ARBA00023014"/>
    </source>
</evidence>
<dbReference type="InterPro" id="IPR050377">
    <property type="entry name" value="Radical_SAM_PqqE_MftC-like"/>
</dbReference>
<sequence>LVATVFVAGCPWRCGYCHNSTLQPRSAGGLDWPAVRAVLAQRVGFLDGVVFSGGEPTLAPQLADWMQDARQLGMAIGLHTAGIYPQRLAALKGLVDWIGLDIKAAPGGVDAVTGVPGSEVRMWQALDIALASGAALECRTTLDPRVMSADSLYRLADTLQAKGVTHAVLQQAGIARATPCSPPNNGRAGRCWITGSSASAIFNGGMLRLHRRLHRPNRQPAQTGRGGLPPCEPFAKNDEPFNLLGPALADFLSCLSGSERQVHLAAILTSFLSCLSGSEPYDPIPEQPEYFLSCLSGSERIKA</sequence>
<name>A0A8W7PG09_ANOCL</name>